<dbReference type="EMBL" id="PEBX01000115">
    <property type="protein sequence ID" value="PTQ55442.1"/>
    <property type="molecule type" value="Genomic_DNA"/>
</dbReference>
<dbReference type="AlphaFoldDB" id="A0A2R6XYG8"/>
<proteinExistence type="predicted"/>
<gene>
    <name evidence="1" type="ORF">BSOLF_2110</name>
</gene>
<evidence type="ECO:0000313" key="2">
    <source>
        <dbReference type="Proteomes" id="UP000244338"/>
    </source>
</evidence>
<reference evidence="2" key="1">
    <citation type="journal article" date="2018" name="Sci. Rep.">
        <title>Lignite coal burning seam in the remote Altai Mountains harbors a hydrogen-driven thermophilic microbial community.</title>
        <authorList>
            <person name="Kadnikov V.V."/>
            <person name="Mardanov A.V."/>
            <person name="Ivasenko D.A."/>
            <person name="Antsiferov D.V."/>
            <person name="Beletsky A.V."/>
            <person name="Karnachuk O.V."/>
            <person name="Ravin N.V."/>
        </authorList>
    </citation>
    <scope>NUCLEOTIDE SEQUENCE [LARGE SCALE GENOMIC DNA]</scope>
</reference>
<sequence length="56" mass="6208">MPFFPPFKSIAAMHGLTSFLHTIASAMRYAHRSVVHTLDTLLFKHSTNGSILPAHC</sequence>
<accession>A0A2R6XYG8</accession>
<comment type="caution">
    <text evidence="1">The sequence shown here is derived from an EMBL/GenBank/DDBJ whole genome shotgun (WGS) entry which is preliminary data.</text>
</comment>
<protein>
    <submittedName>
        <fullName evidence="1">Uncharacterized protein</fullName>
    </submittedName>
</protein>
<name>A0A2R6XYG8_9BACL</name>
<dbReference type="Proteomes" id="UP000244338">
    <property type="component" value="Unassembled WGS sequence"/>
</dbReference>
<organism evidence="1 2">
    <name type="scientific">Candidatus Carbonibacillus altaicus</name>
    <dbReference type="NCBI Taxonomy" id="2163959"/>
    <lineage>
        <taxon>Bacteria</taxon>
        <taxon>Bacillati</taxon>
        <taxon>Bacillota</taxon>
        <taxon>Bacilli</taxon>
        <taxon>Bacillales</taxon>
        <taxon>Candidatus Carbonibacillus</taxon>
    </lineage>
</organism>
<evidence type="ECO:0000313" key="1">
    <source>
        <dbReference type="EMBL" id="PTQ55442.1"/>
    </source>
</evidence>